<dbReference type="GO" id="GO:0020037">
    <property type="term" value="F:heme binding"/>
    <property type="evidence" value="ECO:0007669"/>
    <property type="project" value="InterPro"/>
</dbReference>
<accession>A0AA38I9K9</accession>
<dbReference type="GO" id="GO:0004497">
    <property type="term" value="F:monooxygenase activity"/>
    <property type="evidence" value="ECO:0007669"/>
    <property type="project" value="UniProtKB-KW"/>
</dbReference>
<evidence type="ECO:0000256" key="2">
    <source>
        <dbReference type="ARBA" id="ARBA00003690"/>
    </source>
</evidence>
<evidence type="ECO:0000256" key="10">
    <source>
        <dbReference type="ARBA" id="ARBA00023002"/>
    </source>
</evidence>
<organism evidence="15 16">
    <name type="scientific">Zophobas morio</name>
    <dbReference type="NCBI Taxonomy" id="2755281"/>
    <lineage>
        <taxon>Eukaryota</taxon>
        <taxon>Metazoa</taxon>
        <taxon>Ecdysozoa</taxon>
        <taxon>Arthropoda</taxon>
        <taxon>Hexapoda</taxon>
        <taxon>Insecta</taxon>
        <taxon>Pterygota</taxon>
        <taxon>Neoptera</taxon>
        <taxon>Endopterygota</taxon>
        <taxon>Coleoptera</taxon>
        <taxon>Polyphaga</taxon>
        <taxon>Cucujiformia</taxon>
        <taxon>Tenebrionidae</taxon>
        <taxon>Zophobas</taxon>
    </lineage>
</organism>
<comment type="cofactor">
    <cofactor evidence="1">
        <name>heme</name>
        <dbReference type="ChEBI" id="CHEBI:30413"/>
    </cofactor>
</comment>
<evidence type="ECO:0000256" key="4">
    <source>
        <dbReference type="ARBA" id="ARBA00004406"/>
    </source>
</evidence>
<keyword evidence="12 14" id="KW-0503">Monooxygenase</keyword>
<sequence>MSKKCLEDDLLPTGKLSANHTKGVLVHYTYIPFSCGARNCIGLKYAMLSMKIILATIVKNYKIMETVDYKNIEDIDYYFLLVSKARKGYRLKFETRNE</sequence>
<evidence type="ECO:0000256" key="11">
    <source>
        <dbReference type="ARBA" id="ARBA00023004"/>
    </source>
</evidence>
<dbReference type="InterPro" id="IPR050196">
    <property type="entry name" value="Cytochrome_P450_Monoox"/>
</dbReference>
<evidence type="ECO:0000313" key="16">
    <source>
        <dbReference type="Proteomes" id="UP001168821"/>
    </source>
</evidence>
<dbReference type="GO" id="GO:0016705">
    <property type="term" value="F:oxidoreductase activity, acting on paired donors, with incorporation or reduction of molecular oxygen"/>
    <property type="evidence" value="ECO:0007669"/>
    <property type="project" value="InterPro"/>
</dbReference>
<dbReference type="AlphaFoldDB" id="A0AA38I9K9"/>
<comment type="function">
    <text evidence="2">May be involved in the metabolism of insect hormones and in the breakdown of synthetic insecticides.</text>
</comment>
<keyword evidence="9" id="KW-0492">Microsome</keyword>
<keyword evidence="16" id="KW-1185">Reference proteome</keyword>
<dbReference type="PANTHER" id="PTHR24291">
    <property type="entry name" value="CYTOCHROME P450 FAMILY 4"/>
    <property type="match status" value="1"/>
</dbReference>
<evidence type="ECO:0000256" key="5">
    <source>
        <dbReference type="ARBA" id="ARBA00010617"/>
    </source>
</evidence>
<dbReference type="SUPFAM" id="SSF48264">
    <property type="entry name" value="Cytochrome P450"/>
    <property type="match status" value="1"/>
</dbReference>
<keyword evidence="8" id="KW-0256">Endoplasmic reticulum</keyword>
<keyword evidence="7 14" id="KW-0479">Metal-binding</keyword>
<dbReference type="Proteomes" id="UP001168821">
    <property type="component" value="Unassembled WGS sequence"/>
</dbReference>
<evidence type="ECO:0000256" key="12">
    <source>
        <dbReference type="ARBA" id="ARBA00023033"/>
    </source>
</evidence>
<keyword evidence="6 14" id="KW-0349">Heme</keyword>
<evidence type="ECO:0008006" key="17">
    <source>
        <dbReference type="Google" id="ProtNLM"/>
    </source>
</evidence>
<comment type="subcellular location">
    <subcellularLocation>
        <location evidence="4">Endoplasmic reticulum membrane</location>
        <topology evidence="4">Peripheral membrane protein</topology>
    </subcellularLocation>
    <subcellularLocation>
        <location evidence="3">Microsome membrane</location>
        <topology evidence="3">Peripheral membrane protein</topology>
    </subcellularLocation>
</comment>
<dbReference type="Gene3D" id="1.10.630.10">
    <property type="entry name" value="Cytochrome P450"/>
    <property type="match status" value="1"/>
</dbReference>
<evidence type="ECO:0000256" key="8">
    <source>
        <dbReference type="ARBA" id="ARBA00022824"/>
    </source>
</evidence>
<dbReference type="EMBL" id="JALNTZ010000004">
    <property type="protein sequence ID" value="KAJ3653503.1"/>
    <property type="molecule type" value="Genomic_DNA"/>
</dbReference>
<proteinExistence type="inferred from homology"/>
<dbReference type="PROSITE" id="PS00086">
    <property type="entry name" value="CYTOCHROME_P450"/>
    <property type="match status" value="1"/>
</dbReference>
<keyword evidence="13" id="KW-0472">Membrane</keyword>
<dbReference type="GO" id="GO:0005506">
    <property type="term" value="F:iron ion binding"/>
    <property type="evidence" value="ECO:0007669"/>
    <property type="project" value="InterPro"/>
</dbReference>
<evidence type="ECO:0000256" key="9">
    <source>
        <dbReference type="ARBA" id="ARBA00022848"/>
    </source>
</evidence>
<comment type="similarity">
    <text evidence="5 14">Belongs to the cytochrome P450 family.</text>
</comment>
<dbReference type="Pfam" id="PF00067">
    <property type="entry name" value="p450"/>
    <property type="match status" value="1"/>
</dbReference>
<evidence type="ECO:0000313" key="15">
    <source>
        <dbReference type="EMBL" id="KAJ3653503.1"/>
    </source>
</evidence>
<gene>
    <name evidence="15" type="ORF">Zmor_012752</name>
</gene>
<protein>
    <recommendedName>
        <fullName evidence="17">Cytochrome P450</fullName>
    </recommendedName>
</protein>
<evidence type="ECO:0000256" key="6">
    <source>
        <dbReference type="ARBA" id="ARBA00022617"/>
    </source>
</evidence>
<dbReference type="PANTHER" id="PTHR24291:SF189">
    <property type="entry name" value="CYTOCHROME P450 4C3-RELATED"/>
    <property type="match status" value="1"/>
</dbReference>
<evidence type="ECO:0000256" key="13">
    <source>
        <dbReference type="ARBA" id="ARBA00023136"/>
    </source>
</evidence>
<dbReference type="InterPro" id="IPR036396">
    <property type="entry name" value="Cyt_P450_sf"/>
</dbReference>
<evidence type="ECO:0000256" key="14">
    <source>
        <dbReference type="RuleBase" id="RU000461"/>
    </source>
</evidence>
<evidence type="ECO:0000256" key="1">
    <source>
        <dbReference type="ARBA" id="ARBA00001971"/>
    </source>
</evidence>
<dbReference type="InterPro" id="IPR001128">
    <property type="entry name" value="Cyt_P450"/>
</dbReference>
<keyword evidence="11 14" id="KW-0408">Iron</keyword>
<evidence type="ECO:0000256" key="3">
    <source>
        <dbReference type="ARBA" id="ARBA00004174"/>
    </source>
</evidence>
<name>A0AA38I9K9_9CUCU</name>
<keyword evidence="10 14" id="KW-0560">Oxidoreductase</keyword>
<comment type="caution">
    <text evidence="15">The sequence shown here is derived from an EMBL/GenBank/DDBJ whole genome shotgun (WGS) entry which is preliminary data.</text>
</comment>
<dbReference type="InterPro" id="IPR017972">
    <property type="entry name" value="Cyt_P450_CS"/>
</dbReference>
<dbReference type="GO" id="GO:0005789">
    <property type="term" value="C:endoplasmic reticulum membrane"/>
    <property type="evidence" value="ECO:0007669"/>
    <property type="project" value="UniProtKB-SubCell"/>
</dbReference>
<evidence type="ECO:0000256" key="7">
    <source>
        <dbReference type="ARBA" id="ARBA00022723"/>
    </source>
</evidence>
<reference evidence="15" key="1">
    <citation type="journal article" date="2023" name="G3 (Bethesda)">
        <title>Whole genome assemblies of Zophobas morio and Tenebrio molitor.</title>
        <authorList>
            <person name="Kaur S."/>
            <person name="Stinson S.A."/>
            <person name="diCenzo G.C."/>
        </authorList>
    </citation>
    <scope>NUCLEOTIDE SEQUENCE</scope>
    <source>
        <strain evidence="15">QUZm001</strain>
    </source>
</reference>